<feature type="non-terminal residue" evidence="1">
    <location>
        <position position="102"/>
    </location>
</feature>
<dbReference type="OrthoDB" id="2416294at2759"/>
<dbReference type="AlphaFoldDB" id="A0A0D0CY61"/>
<dbReference type="EMBL" id="KN825998">
    <property type="protein sequence ID" value="KIK80528.1"/>
    <property type="molecule type" value="Genomic_DNA"/>
</dbReference>
<evidence type="ECO:0008006" key="3">
    <source>
        <dbReference type="Google" id="ProtNLM"/>
    </source>
</evidence>
<evidence type="ECO:0000313" key="1">
    <source>
        <dbReference type="EMBL" id="KIK80528.1"/>
    </source>
</evidence>
<dbReference type="STRING" id="930991.A0A0D0CY61"/>
<organism evidence="1 2">
    <name type="scientific">Paxillus rubicundulus Ve08.2h10</name>
    <dbReference type="NCBI Taxonomy" id="930991"/>
    <lineage>
        <taxon>Eukaryota</taxon>
        <taxon>Fungi</taxon>
        <taxon>Dikarya</taxon>
        <taxon>Basidiomycota</taxon>
        <taxon>Agaricomycotina</taxon>
        <taxon>Agaricomycetes</taxon>
        <taxon>Agaricomycetidae</taxon>
        <taxon>Boletales</taxon>
        <taxon>Paxilineae</taxon>
        <taxon>Paxillaceae</taxon>
        <taxon>Paxillus</taxon>
    </lineage>
</organism>
<proteinExistence type="predicted"/>
<dbReference type="HOGENOM" id="CLU_005726_8_2_1"/>
<dbReference type="InterPro" id="IPR036397">
    <property type="entry name" value="RNaseH_sf"/>
</dbReference>
<dbReference type="GO" id="GO:0003676">
    <property type="term" value="F:nucleic acid binding"/>
    <property type="evidence" value="ECO:0007669"/>
    <property type="project" value="InterPro"/>
</dbReference>
<dbReference type="Gene3D" id="3.30.420.10">
    <property type="entry name" value="Ribonuclease H-like superfamily/Ribonuclease H"/>
    <property type="match status" value="1"/>
</dbReference>
<sequence length="102" mass="11878">LILPKFHCELNFIEQCWGYAKQFYRQYPSTSKTVEMERNVHKALDSVPLESICRFANRSSCFIDAYHKGLNGKQAAWSNKKYHGHCVLPDSILKELDENRIA</sequence>
<dbReference type="InParanoid" id="A0A0D0CY61"/>
<keyword evidence="2" id="KW-1185">Reference proteome</keyword>
<accession>A0A0D0CY61</accession>
<protein>
    <recommendedName>
        <fullName evidence="3">Tc1-like transposase DDE domain-containing protein</fullName>
    </recommendedName>
</protein>
<name>A0A0D0CY61_9AGAM</name>
<reference evidence="2" key="2">
    <citation type="submission" date="2015-01" db="EMBL/GenBank/DDBJ databases">
        <title>Evolutionary Origins and Diversification of the Mycorrhizal Mutualists.</title>
        <authorList>
            <consortium name="DOE Joint Genome Institute"/>
            <consortium name="Mycorrhizal Genomics Consortium"/>
            <person name="Kohler A."/>
            <person name="Kuo A."/>
            <person name="Nagy L.G."/>
            <person name="Floudas D."/>
            <person name="Copeland A."/>
            <person name="Barry K.W."/>
            <person name="Cichocki N."/>
            <person name="Veneault-Fourrey C."/>
            <person name="LaButti K."/>
            <person name="Lindquist E.A."/>
            <person name="Lipzen A."/>
            <person name="Lundell T."/>
            <person name="Morin E."/>
            <person name="Murat C."/>
            <person name="Riley R."/>
            <person name="Ohm R."/>
            <person name="Sun H."/>
            <person name="Tunlid A."/>
            <person name="Henrissat B."/>
            <person name="Grigoriev I.V."/>
            <person name="Hibbett D.S."/>
            <person name="Martin F."/>
        </authorList>
    </citation>
    <scope>NUCLEOTIDE SEQUENCE [LARGE SCALE GENOMIC DNA]</scope>
    <source>
        <strain evidence="2">Ve08.2h10</strain>
    </source>
</reference>
<dbReference type="Proteomes" id="UP000054538">
    <property type="component" value="Unassembled WGS sequence"/>
</dbReference>
<gene>
    <name evidence="1" type="ORF">PAXRUDRAFT_158455</name>
</gene>
<reference evidence="1 2" key="1">
    <citation type="submission" date="2014-04" db="EMBL/GenBank/DDBJ databases">
        <authorList>
            <consortium name="DOE Joint Genome Institute"/>
            <person name="Kuo A."/>
            <person name="Kohler A."/>
            <person name="Jargeat P."/>
            <person name="Nagy L.G."/>
            <person name="Floudas D."/>
            <person name="Copeland A."/>
            <person name="Barry K.W."/>
            <person name="Cichocki N."/>
            <person name="Veneault-Fourrey C."/>
            <person name="LaButti K."/>
            <person name="Lindquist E.A."/>
            <person name="Lipzen A."/>
            <person name="Lundell T."/>
            <person name="Morin E."/>
            <person name="Murat C."/>
            <person name="Sun H."/>
            <person name="Tunlid A."/>
            <person name="Henrissat B."/>
            <person name="Grigoriev I.V."/>
            <person name="Hibbett D.S."/>
            <person name="Martin F."/>
            <person name="Nordberg H.P."/>
            <person name="Cantor M.N."/>
            <person name="Hua S.X."/>
        </authorList>
    </citation>
    <scope>NUCLEOTIDE SEQUENCE [LARGE SCALE GENOMIC DNA]</scope>
    <source>
        <strain evidence="1 2">Ve08.2h10</strain>
    </source>
</reference>
<evidence type="ECO:0000313" key="2">
    <source>
        <dbReference type="Proteomes" id="UP000054538"/>
    </source>
</evidence>